<evidence type="ECO:0000256" key="2">
    <source>
        <dbReference type="ARBA" id="ARBA00022448"/>
    </source>
</evidence>
<dbReference type="GO" id="GO:0140359">
    <property type="term" value="F:ABC-type transporter activity"/>
    <property type="evidence" value="ECO:0007669"/>
    <property type="project" value="InterPro"/>
</dbReference>
<feature type="transmembrane region" description="Helical" evidence="9">
    <location>
        <begin position="804"/>
        <end position="826"/>
    </location>
</feature>
<dbReference type="InterPro" id="IPR013525">
    <property type="entry name" value="ABC2_TM"/>
</dbReference>
<evidence type="ECO:0000256" key="6">
    <source>
        <dbReference type="ARBA" id="ARBA00022989"/>
    </source>
</evidence>
<evidence type="ECO:0000256" key="9">
    <source>
        <dbReference type="SAM" id="Phobius"/>
    </source>
</evidence>
<feature type="region of interest" description="Disordered" evidence="8">
    <location>
        <begin position="557"/>
        <end position="628"/>
    </location>
</feature>
<sequence>MSGVISRVALVKMVGLELVCTTSDACQSGFNSVQSSTPGIASTLPSQFQNQTMVCNTQPRVFAASQMSCDVINPTLQAVFPLQSVLNIGRTLNSSLSPVPGATSFGQNGTIYAQLMYSGVEQFFCTATPCVQDVSDGSNWKCQNLECTCKPNTTFCGGNPKLDLTSIINGLDGELDINCGNSGGKCFFQQTVLDSLFGGNGLGLTGCKFGECVRQFAIDDALQVNSTSTQSSGGKELSGGVIAGLAVVGSLLFIAIALLVIGKILQIQARRNGPTSVQRGGIGVRWENIGYAVPSNYSSFGSGFLSLRRRAKVKDAEDDRTPDGFKMLLDPSTSKGTVKPGEMLAILGPSGAGKTTLIDIIAGKRKIGKVSGTVEFFDRNGNVVKKPRIGFVDQVDTLPPTLTPREYFMFVADLRLPESIPKAVKEERVSRVLVQLGLDHVADVRIGDGERRGISGGEMRRVSLGCELVAGCDVIVLDEPTSGLDSVSASKVANVLHSIATDPENPTAVIASIHQPNGPGGFTPVQILTAQGEAPCPDGYNIADWLLDVASEQQTNNRTRVVTSSREMEIHEQSGSELLNRRATGSGMLAPPAPGAAAIAEGGSQEKLVDPAKIERDNSVTSGNSKGRNQKWSEGLYATTYMTQFEVLARREWLNLKRDRSLFITHFIISGILGVFVGGLYFKTGITIAGFQARVGCLFFLGALIAFTTISALYNLVEVRRLFLRERASAYYSPVAWLFSRVIFDLIPLRLIPTLVLCTIVYWMAGLSHNAAHFFKFLLIIVLYAIGMTLWNFLLACTFRNGGIAILFSALTALYQQTYAGFFVHLTSIPPVLRWLQWICPLKYALEALSVNEVNSNLMIVDTLQGVPISISASLLLQVLFGFGANEYYRDVLVLFAFIAGFGILVILAVWYNVRERR</sequence>
<protein>
    <recommendedName>
        <fullName evidence="11">ABC transporter domain-containing protein</fullName>
    </recommendedName>
</protein>
<evidence type="ECO:0000256" key="8">
    <source>
        <dbReference type="SAM" id="MobiDB-lite"/>
    </source>
</evidence>
<feature type="chain" id="PRO_5043562641" description="ABC transporter domain-containing protein" evidence="10">
    <location>
        <begin position="26"/>
        <end position="918"/>
    </location>
</feature>
<dbReference type="InterPro" id="IPR050352">
    <property type="entry name" value="ABCG_transporters"/>
</dbReference>
<feature type="transmembrane region" description="Helical" evidence="9">
    <location>
        <begin position="237"/>
        <end position="261"/>
    </location>
</feature>
<evidence type="ECO:0000256" key="10">
    <source>
        <dbReference type="SAM" id="SignalP"/>
    </source>
</evidence>
<dbReference type="GO" id="GO:0016887">
    <property type="term" value="F:ATP hydrolysis activity"/>
    <property type="evidence" value="ECO:0007669"/>
    <property type="project" value="InterPro"/>
</dbReference>
<dbReference type="InterPro" id="IPR003439">
    <property type="entry name" value="ABC_transporter-like_ATP-bd"/>
</dbReference>
<keyword evidence="7 9" id="KW-0472">Membrane</keyword>
<feature type="transmembrane region" description="Helical" evidence="9">
    <location>
        <begin position="777"/>
        <end position="797"/>
    </location>
</feature>
<reference evidence="12" key="1">
    <citation type="submission" date="2021-10" db="EMBL/GenBank/DDBJ databases">
        <title>De novo Genome Assembly of Clathrus columnatus (Basidiomycota, Fungi) Using Illumina and Nanopore Sequence Data.</title>
        <authorList>
            <person name="Ogiso-Tanaka E."/>
            <person name="Itagaki H."/>
            <person name="Hosoya T."/>
            <person name="Hosaka K."/>
        </authorList>
    </citation>
    <scope>NUCLEOTIDE SEQUENCE</scope>
    <source>
        <strain evidence="12">MO-923</strain>
    </source>
</reference>
<proteinExistence type="predicted"/>
<dbReference type="GO" id="GO:0005524">
    <property type="term" value="F:ATP binding"/>
    <property type="evidence" value="ECO:0007669"/>
    <property type="project" value="UniProtKB-KW"/>
</dbReference>
<dbReference type="Gene3D" id="3.40.50.300">
    <property type="entry name" value="P-loop containing nucleotide triphosphate hydrolases"/>
    <property type="match status" value="1"/>
</dbReference>
<comment type="subcellular location">
    <subcellularLocation>
        <location evidence="1">Membrane</location>
        <topology evidence="1">Multi-pass membrane protein</topology>
    </subcellularLocation>
</comment>
<dbReference type="PROSITE" id="PS00211">
    <property type="entry name" value="ABC_TRANSPORTER_1"/>
    <property type="match status" value="1"/>
</dbReference>
<dbReference type="EMBL" id="BPWL01000007">
    <property type="protein sequence ID" value="GJJ11935.1"/>
    <property type="molecule type" value="Genomic_DNA"/>
</dbReference>
<dbReference type="SMART" id="SM00382">
    <property type="entry name" value="AAA"/>
    <property type="match status" value="1"/>
</dbReference>
<comment type="caution">
    <text evidence="12">The sequence shown here is derived from an EMBL/GenBank/DDBJ whole genome shotgun (WGS) entry which is preliminary data.</text>
</comment>
<keyword evidence="13" id="KW-1185">Reference proteome</keyword>
<organism evidence="12 13">
    <name type="scientific">Clathrus columnatus</name>
    <dbReference type="NCBI Taxonomy" id="1419009"/>
    <lineage>
        <taxon>Eukaryota</taxon>
        <taxon>Fungi</taxon>
        <taxon>Dikarya</taxon>
        <taxon>Basidiomycota</taxon>
        <taxon>Agaricomycotina</taxon>
        <taxon>Agaricomycetes</taxon>
        <taxon>Phallomycetidae</taxon>
        <taxon>Phallales</taxon>
        <taxon>Clathraceae</taxon>
        <taxon>Clathrus</taxon>
    </lineage>
</organism>
<dbReference type="Pfam" id="PF00005">
    <property type="entry name" value="ABC_tran"/>
    <property type="match status" value="1"/>
</dbReference>
<dbReference type="InterPro" id="IPR017871">
    <property type="entry name" value="ABC_transporter-like_CS"/>
</dbReference>
<evidence type="ECO:0000256" key="5">
    <source>
        <dbReference type="ARBA" id="ARBA00022840"/>
    </source>
</evidence>
<dbReference type="Proteomes" id="UP001050691">
    <property type="component" value="Unassembled WGS sequence"/>
</dbReference>
<name>A0AAV5AJ07_9AGAM</name>
<feature type="signal peptide" evidence="10">
    <location>
        <begin position="1"/>
        <end position="25"/>
    </location>
</feature>
<feature type="transmembrane region" description="Helical" evidence="9">
    <location>
        <begin position="661"/>
        <end position="681"/>
    </location>
</feature>
<evidence type="ECO:0000256" key="4">
    <source>
        <dbReference type="ARBA" id="ARBA00022741"/>
    </source>
</evidence>
<keyword evidence="5" id="KW-0067">ATP-binding</keyword>
<dbReference type="SUPFAM" id="SSF52540">
    <property type="entry name" value="P-loop containing nucleoside triphosphate hydrolases"/>
    <property type="match status" value="1"/>
</dbReference>
<dbReference type="GO" id="GO:0016020">
    <property type="term" value="C:membrane"/>
    <property type="evidence" value="ECO:0007669"/>
    <property type="project" value="UniProtKB-SubCell"/>
</dbReference>
<dbReference type="Pfam" id="PF01061">
    <property type="entry name" value="ABC2_membrane"/>
    <property type="match status" value="1"/>
</dbReference>
<evidence type="ECO:0000256" key="3">
    <source>
        <dbReference type="ARBA" id="ARBA00022692"/>
    </source>
</evidence>
<dbReference type="InterPro" id="IPR003593">
    <property type="entry name" value="AAA+_ATPase"/>
</dbReference>
<feature type="compositionally biased region" description="Basic and acidic residues" evidence="8">
    <location>
        <begin position="607"/>
        <end position="618"/>
    </location>
</feature>
<keyword evidence="10" id="KW-0732">Signal</keyword>
<dbReference type="PANTHER" id="PTHR48041:SF91">
    <property type="entry name" value="ABC TRANSPORTER G FAMILY MEMBER 28"/>
    <property type="match status" value="1"/>
</dbReference>
<evidence type="ECO:0000259" key="11">
    <source>
        <dbReference type="PROSITE" id="PS50893"/>
    </source>
</evidence>
<dbReference type="PROSITE" id="PS50893">
    <property type="entry name" value="ABC_TRANSPORTER_2"/>
    <property type="match status" value="1"/>
</dbReference>
<dbReference type="InterPro" id="IPR027417">
    <property type="entry name" value="P-loop_NTPase"/>
</dbReference>
<dbReference type="AlphaFoldDB" id="A0AAV5AJ07"/>
<feature type="transmembrane region" description="Helical" evidence="9">
    <location>
        <begin position="693"/>
        <end position="717"/>
    </location>
</feature>
<feature type="compositionally biased region" description="Polar residues" evidence="8">
    <location>
        <begin position="619"/>
        <end position="628"/>
    </location>
</feature>
<feature type="domain" description="ABC transporter" evidence="11">
    <location>
        <begin position="313"/>
        <end position="583"/>
    </location>
</feature>
<keyword evidence="4" id="KW-0547">Nucleotide-binding</keyword>
<keyword evidence="6 9" id="KW-1133">Transmembrane helix</keyword>
<keyword evidence="2" id="KW-0813">Transport</keyword>
<keyword evidence="3 9" id="KW-0812">Transmembrane</keyword>
<evidence type="ECO:0000313" key="13">
    <source>
        <dbReference type="Proteomes" id="UP001050691"/>
    </source>
</evidence>
<accession>A0AAV5AJ07</accession>
<evidence type="ECO:0000313" key="12">
    <source>
        <dbReference type="EMBL" id="GJJ11935.1"/>
    </source>
</evidence>
<gene>
    <name evidence="12" type="ORF">Clacol_006173</name>
</gene>
<evidence type="ECO:0000256" key="1">
    <source>
        <dbReference type="ARBA" id="ARBA00004141"/>
    </source>
</evidence>
<dbReference type="PANTHER" id="PTHR48041">
    <property type="entry name" value="ABC TRANSPORTER G FAMILY MEMBER 28"/>
    <property type="match status" value="1"/>
</dbReference>
<feature type="transmembrane region" description="Helical" evidence="9">
    <location>
        <begin position="738"/>
        <end position="765"/>
    </location>
</feature>
<evidence type="ECO:0000256" key="7">
    <source>
        <dbReference type="ARBA" id="ARBA00023136"/>
    </source>
</evidence>
<feature type="transmembrane region" description="Helical" evidence="9">
    <location>
        <begin position="892"/>
        <end position="912"/>
    </location>
</feature>